<keyword evidence="2" id="KW-1185">Reference proteome</keyword>
<reference evidence="1" key="2">
    <citation type="journal article" date="2022" name="New Phytol.">
        <title>Evolutionary transition to the ectomycorrhizal habit in the genomes of a hyperdiverse lineage of mushroom-forming fungi.</title>
        <authorList>
            <person name="Looney B."/>
            <person name="Miyauchi S."/>
            <person name="Morin E."/>
            <person name="Drula E."/>
            <person name="Courty P.E."/>
            <person name="Kohler A."/>
            <person name="Kuo A."/>
            <person name="LaButti K."/>
            <person name="Pangilinan J."/>
            <person name="Lipzen A."/>
            <person name="Riley R."/>
            <person name="Andreopoulos W."/>
            <person name="He G."/>
            <person name="Johnson J."/>
            <person name="Nolan M."/>
            <person name="Tritt A."/>
            <person name="Barry K.W."/>
            <person name="Grigoriev I.V."/>
            <person name="Nagy L.G."/>
            <person name="Hibbett D."/>
            <person name="Henrissat B."/>
            <person name="Matheny P.B."/>
            <person name="Labbe J."/>
            <person name="Martin F.M."/>
        </authorList>
    </citation>
    <scope>NUCLEOTIDE SEQUENCE</scope>
    <source>
        <strain evidence="1">EC-137</strain>
    </source>
</reference>
<dbReference type="EMBL" id="MU273484">
    <property type="protein sequence ID" value="KAI0035483.1"/>
    <property type="molecule type" value="Genomic_DNA"/>
</dbReference>
<evidence type="ECO:0000313" key="2">
    <source>
        <dbReference type="Proteomes" id="UP000814128"/>
    </source>
</evidence>
<organism evidence="1 2">
    <name type="scientific">Vararia minispora EC-137</name>
    <dbReference type="NCBI Taxonomy" id="1314806"/>
    <lineage>
        <taxon>Eukaryota</taxon>
        <taxon>Fungi</taxon>
        <taxon>Dikarya</taxon>
        <taxon>Basidiomycota</taxon>
        <taxon>Agaricomycotina</taxon>
        <taxon>Agaricomycetes</taxon>
        <taxon>Russulales</taxon>
        <taxon>Lachnocladiaceae</taxon>
        <taxon>Vararia</taxon>
    </lineage>
</organism>
<gene>
    <name evidence="1" type="ORF">K488DRAFT_43179</name>
</gene>
<name>A0ACB8QVE6_9AGAM</name>
<accession>A0ACB8QVE6</accession>
<evidence type="ECO:0000313" key="1">
    <source>
        <dbReference type="EMBL" id="KAI0035483.1"/>
    </source>
</evidence>
<proteinExistence type="predicted"/>
<comment type="caution">
    <text evidence="1">The sequence shown here is derived from an EMBL/GenBank/DDBJ whole genome shotgun (WGS) entry which is preliminary data.</text>
</comment>
<protein>
    <submittedName>
        <fullName evidence="1">Cytochrome P450</fullName>
    </submittedName>
</protein>
<reference evidence="1" key="1">
    <citation type="submission" date="2021-02" db="EMBL/GenBank/DDBJ databases">
        <authorList>
            <consortium name="DOE Joint Genome Institute"/>
            <person name="Ahrendt S."/>
            <person name="Looney B.P."/>
            <person name="Miyauchi S."/>
            <person name="Morin E."/>
            <person name="Drula E."/>
            <person name="Courty P.E."/>
            <person name="Chicoki N."/>
            <person name="Fauchery L."/>
            <person name="Kohler A."/>
            <person name="Kuo A."/>
            <person name="Labutti K."/>
            <person name="Pangilinan J."/>
            <person name="Lipzen A."/>
            <person name="Riley R."/>
            <person name="Andreopoulos W."/>
            <person name="He G."/>
            <person name="Johnson J."/>
            <person name="Barry K.W."/>
            <person name="Grigoriev I.V."/>
            <person name="Nagy L."/>
            <person name="Hibbett D."/>
            <person name="Henrissat B."/>
            <person name="Matheny P.B."/>
            <person name="Labbe J."/>
            <person name="Martin F."/>
        </authorList>
    </citation>
    <scope>NUCLEOTIDE SEQUENCE</scope>
    <source>
        <strain evidence="1">EC-137</strain>
    </source>
</reference>
<sequence length="507" mass="55921">MHPVGLVVAAKLLASFHTILFVGTAAVLYLVYRHLSDRDAVEGIATLPGFFIFNVIPFFRTRYDFLNWGFHVTGHSVFQFRLLRNHVIVISGEQARGDFLNAKGLDLQEGFRVLSGALPFVQGITSDLRQRRIAQIYKRLAHIQKTDHLTLLVPDILGDACQVMTSWGTAGIFDPFEKIYELVFQTTVRCLTATEIADDRALVARLKLLYDNVDSGTTPSSVLFPYFPSFAMLRKLRATKAIYDIVVAAVQVRKQTGQTQNDSLQVLLDAGDDPTMIVGFIMGLLIAGARSTGTTAGWLVAFLGCHPQWQTTALAEARGLVSRHGSAPMVLAAAKPGLSLSEITEILSTVPLAAWEEETPVLDALIRETLRIAQPHVAMRRNVGPELYLDGNLVPTGAFVVCPFSTVHLDPELYPDPWKFDPSRPPAKGDHSYIGWGGGRVNCLGTRLAKVEMKLIVSLLLLTFEFTTVDTSGHMANPPPQPNWNDILTCRPAGKFYSLKYSMRQAS</sequence>
<dbReference type="Proteomes" id="UP000814128">
    <property type="component" value="Unassembled WGS sequence"/>
</dbReference>